<sequence>MPKKKKGGPKDTVNTLDQDDEPCGSDEVQNPNVPEDIRIGPPSRRRRLDGQKLNDAKKIIASSTHGGDDGSNPSQAQASLNTTSHKKRSRDDVGNEGQRKKKRAARETRLSETNKDQQQEDTAQRDNRKGRDMVVDEDIPVACDSDTAMNDVVEEDSVNAPAQNNGDGGDAGNNEVARRSVSKERTEGGAPEGREERVDEENPGRTSKRRRAASRADRGSE</sequence>
<keyword evidence="3" id="KW-1185">Reference proteome</keyword>
<reference evidence="2" key="1">
    <citation type="submission" date="2022-07" db="EMBL/GenBank/DDBJ databases">
        <title>Genome Sequence of Agrocybe chaxingu.</title>
        <authorList>
            <person name="Buettner E."/>
        </authorList>
    </citation>
    <scope>NUCLEOTIDE SEQUENCE</scope>
    <source>
        <strain evidence="2">MP-N11</strain>
    </source>
</reference>
<gene>
    <name evidence="2" type="ORF">NLJ89_g8318</name>
</gene>
<dbReference type="AlphaFoldDB" id="A0A9W8MS94"/>
<dbReference type="EMBL" id="JANKHO010001106">
    <property type="protein sequence ID" value="KAJ3503693.1"/>
    <property type="molecule type" value="Genomic_DNA"/>
</dbReference>
<feature type="compositionally biased region" description="Basic and acidic residues" evidence="1">
    <location>
        <begin position="48"/>
        <end position="58"/>
    </location>
</feature>
<feature type="region of interest" description="Disordered" evidence="1">
    <location>
        <begin position="1"/>
        <end position="221"/>
    </location>
</feature>
<feature type="compositionally biased region" description="Basic and acidic residues" evidence="1">
    <location>
        <begin position="105"/>
        <end position="134"/>
    </location>
</feature>
<protein>
    <submittedName>
        <fullName evidence="2">Uncharacterized protein</fullName>
    </submittedName>
</protein>
<evidence type="ECO:0000313" key="2">
    <source>
        <dbReference type="EMBL" id="KAJ3503693.1"/>
    </source>
</evidence>
<proteinExistence type="predicted"/>
<name>A0A9W8MS94_9AGAR</name>
<evidence type="ECO:0000313" key="3">
    <source>
        <dbReference type="Proteomes" id="UP001148786"/>
    </source>
</evidence>
<organism evidence="2 3">
    <name type="scientific">Agrocybe chaxingu</name>
    <dbReference type="NCBI Taxonomy" id="84603"/>
    <lineage>
        <taxon>Eukaryota</taxon>
        <taxon>Fungi</taxon>
        <taxon>Dikarya</taxon>
        <taxon>Basidiomycota</taxon>
        <taxon>Agaricomycotina</taxon>
        <taxon>Agaricomycetes</taxon>
        <taxon>Agaricomycetidae</taxon>
        <taxon>Agaricales</taxon>
        <taxon>Agaricineae</taxon>
        <taxon>Strophariaceae</taxon>
        <taxon>Agrocybe</taxon>
    </lineage>
</organism>
<comment type="caution">
    <text evidence="2">The sequence shown here is derived from an EMBL/GenBank/DDBJ whole genome shotgun (WGS) entry which is preliminary data.</text>
</comment>
<evidence type="ECO:0000256" key="1">
    <source>
        <dbReference type="SAM" id="MobiDB-lite"/>
    </source>
</evidence>
<feature type="compositionally biased region" description="Polar residues" evidence="1">
    <location>
        <begin position="61"/>
        <end position="83"/>
    </location>
</feature>
<accession>A0A9W8MS94</accession>
<dbReference type="Proteomes" id="UP001148786">
    <property type="component" value="Unassembled WGS sequence"/>
</dbReference>
<feature type="compositionally biased region" description="Basic and acidic residues" evidence="1">
    <location>
        <begin position="176"/>
        <end position="203"/>
    </location>
</feature>